<gene>
    <name evidence="2" type="ORF">C7B45_10100</name>
</gene>
<organism evidence="2 3">
    <name type="scientific">Sulfobacillus acidophilus</name>
    <dbReference type="NCBI Taxonomy" id="53633"/>
    <lineage>
        <taxon>Bacteria</taxon>
        <taxon>Bacillati</taxon>
        <taxon>Bacillota</taxon>
        <taxon>Clostridia</taxon>
        <taxon>Eubacteriales</taxon>
        <taxon>Clostridiales Family XVII. Incertae Sedis</taxon>
        <taxon>Sulfobacillus</taxon>
    </lineage>
</organism>
<dbReference type="PANTHER" id="PTHR43845:SF1">
    <property type="entry name" value="BLR5969 PROTEIN"/>
    <property type="match status" value="1"/>
</dbReference>
<accession>A0A2T2WHG0</accession>
<dbReference type="Gene3D" id="3.30.300.30">
    <property type="match status" value="1"/>
</dbReference>
<dbReference type="Proteomes" id="UP000241848">
    <property type="component" value="Unassembled WGS sequence"/>
</dbReference>
<reference evidence="2 3" key="1">
    <citation type="journal article" date="2014" name="BMC Genomics">
        <title>Comparison of environmental and isolate Sulfobacillus genomes reveals diverse carbon, sulfur, nitrogen, and hydrogen metabolisms.</title>
        <authorList>
            <person name="Justice N.B."/>
            <person name="Norman A."/>
            <person name="Brown C.T."/>
            <person name="Singh A."/>
            <person name="Thomas B.C."/>
            <person name="Banfield J.F."/>
        </authorList>
    </citation>
    <scope>NUCLEOTIDE SEQUENCE [LARGE SCALE GENOMIC DNA]</scope>
    <source>
        <strain evidence="2">AMDSBA3</strain>
    </source>
</reference>
<dbReference type="PANTHER" id="PTHR43845">
    <property type="entry name" value="BLR5969 PROTEIN"/>
    <property type="match status" value="1"/>
</dbReference>
<dbReference type="Gene3D" id="3.40.50.12780">
    <property type="entry name" value="N-terminal domain of ligase-like"/>
    <property type="match status" value="1"/>
</dbReference>
<feature type="domain" description="AMP-dependent ligase C-terminal" evidence="1">
    <location>
        <begin position="352"/>
        <end position="445"/>
    </location>
</feature>
<protein>
    <recommendedName>
        <fullName evidence="1">AMP-dependent ligase C-terminal domain-containing protein</fullName>
    </recommendedName>
</protein>
<dbReference type="InterPro" id="IPR042099">
    <property type="entry name" value="ANL_N_sf"/>
</dbReference>
<evidence type="ECO:0000259" key="1">
    <source>
        <dbReference type="Pfam" id="PF14535"/>
    </source>
</evidence>
<evidence type="ECO:0000313" key="2">
    <source>
        <dbReference type="EMBL" id="PSR21660.1"/>
    </source>
</evidence>
<dbReference type="InterPro" id="IPR045851">
    <property type="entry name" value="AMP-bd_C_sf"/>
</dbReference>
<sequence length="459" mass="51852">MVIVSHSGAEHWNQWAETLNREELDALHLRRLKRVLDYAWARSAFYRQHWQRAGFHPDMVQSLDDFKHRVPLTDKQDFLQMQEDFPPYGPTVAVGAADISHHAETSGSTGLPLRIPFTDYDTERYGESWIYGWWVLGIRPHDSFYFAFNWGNYAGFWSAYWGVRRLGATVYSGGGQTTEQHVRNILGLKPTVLISTPSYALRILEAAREMGIDLSASSLRFTYHAGEPGPCSLASVRRKLDEGFGAISGELLGIAEVDAVAPGCRLRHGVHMSEMSNFSWSMDPRSHEEVADGVIAENVVTTYANSAQPLINYRTHDLVRAYNRPPCGCDMTWRYLDGVVLGRSDYMVTVKGTNVYPAAVENLISDVPGVSPYFQLILSREGSFDELLIRLEPDSHISSQEWDGIAEEVVRRIKDVVGVRLRAEVAAPGSLPRHDLKAERIVDLRRDEFRRELDRQGGQ</sequence>
<name>A0A2T2WHG0_9FIRM</name>
<comment type="caution">
    <text evidence="2">The sequence shown here is derived from an EMBL/GenBank/DDBJ whole genome shotgun (WGS) entry which is preliminary data.</text>
</comment>
<dbReference type="InterPro" id="IPR028154">
    <property type="entry name" value="AMP-dep_Lig_C"/>
</dbReference>
<dbReference type="Pfam" id="PF14535">
    <property type="entry name" value="AMP-binding_C_2"/>
    <property type="match status" value="1"/>
</dbReference>
<proteinExistence type="predicted"/>
<dbReference type="EMBL" id="PXYV01000030">
    <property type="protein sequence ID" value="PSR21660.1"/>
    <property type="molecule type" value="Genomic_DNA"/>
</dbReference>
<evidence type="ECO:0000313" key="3">
    <source>
        <dbReference type="Proteomes" id="UP000241848"/>
    </source>
</evidence>
<dbReference type="AlphaFoldDB" id="A0A2T2WHG0"/>
<dbReference type="SUPFAM" id="SSF56801">
    <property type="entry name" value="Acetyl-CoA synthetase-like"/>
    <property type="match status" value="1"/>
</dbReference>